<gene>
    <name evidence="1" type="ORF">LCGC14_0270900</name>
</gene>
<proteinExistence type="predicted"/>
<dbReference type="AlphaFoldDB" id="A0A0F9WJP6"/>
<dbReference type="EMBL" id="LAZR01000150">
    <property type="protein sequence ID" value="KKN86221.1"/>
    <property type="molecule type" value="Genomic_DNA"/>
</dbReference>
<dbReference type="Gene3D" id="1.10.3210.10">
    <property type="entry name" value="Hypothetical protein af1432"/>
    <property type="match status" value="1"/>
</dbReference>
<evidence type="ECO:0000313" key="1">
    <source>
        <dbReference type="EMBL" id="KKN86221.1"/>
    </source>
</evidence>
<organism evidence="1">
    <name type="scientific">marine sediment metagenome</name>
    <dbReference type="NCBI Taxonomy" id="412755"/>
    <lineage>
        <taxon>unclassified sequences</taxon>
        <taxon>metagenomes</taxon>
        <taxon>ecological metagenomes</taxon>
    </lineage>
</organism>
<name>A0A0F9WJP6_9ZZZZ</name>
<dbReference type="SUPFAM" id="SSF109604">
    <property type="entry name" value="HD-domain/PDEase-like"/>
    <property type="match status" value="1"/>
</dbReference>
<evidence type="ECO:0008006" key="2">
    <source>
        <dbReference type="Google" id="ProtNLM"/>
    </source>
</evidence>
<sequence>MKHMSPADIGELSNGSVTTEALQAMLAEATIQLEDGKMFAPFAPHPEAFTLENISTGLSNCCRYGMQIKPFYSVAQHSVLVAALCENDIKVQKFALLHDAEEGFGLPDIPTPFKPFLKSLIDAQHHMSRMIFKRYGLSASLKKRVKPQDIVALAMEKRDLKKSAKEYLTDLPAAPIDIFIHSLQPTEAGKLFDSAVDRVFVQGQPITKEWILAGPGFSSEPMENAA</sequence>
<reference evidence="1" key="1">
    <citation type="journal article" date="2015" name="Nature">
        <title>Complex archaea that bridge the gap between prokaryotes and eukaryotes.</title>
        <authorList>
            <person name="Spang A."/>
            <person name="Saw J.H."/>
            <person name="Jorgensen S.L."/>
            <person name="Zaremba-Niedzwiedzka K."/>
            <person name="Martijn J."/>
            <person name="Lind A.E."/>
            <person name="van Eijk R."/>
            <person name="Schleper C."/>
            <person name="Guy L."/>
            <person name="Ettema T.J."/>
        </authorList>
    </citation>
    <scope>NUCLEOTIDE SEQUENCE</scope>
</reference>
<comment type="caution">
    <text evidence="1">The sequence shown here is derived from an EMBL/GenBank/DDBJ whole genome shotgun (WGS) entry which is preliminary data.</text>
</comment>
<protein>
    <recommendedName>
        <fullName evidence="2">HD domain-containing protein</fullName>
    </recommendedName>
</protein>
<accession>A0A0F9WJP6</accession>